<sequence length="550" mass="62425">MNRSQHSNTRAVQSLIQLVQTFADTKIVKSEVDKLSKIEIESYLDDNNLDVLHHAIIANNIEAVTVLFFKGFFLPPHEYYSISYMHLAAKLGYRTILGLLLQDRPHDNKAINFKSQSVRQKHYINPTDGDERTEVTPLDVAGKGGHIRCVKLILDHCLGRYHGRGKFSGKDAHINMACQLDSPPALRLLLSESPTDDDIKSAVGAALKLAKPECLDILLRLHPDLRSLFGGMNLYHVLYSYSFLFDKNWVEALPTVTTVLIRHGQSVASNLPFRTYPLYSLLCLYVKCYDMPEKLPYIIACIVLLLNAGANPNFDEIEFEIAHENLNVQTAFGRLAYSTGLHCFYSNICSLNLHLEAEIEFKTIYGMLQQCTEILLRHGANLQQIGRVNEDGSLMGTAFHSFCDMSILIGLDTKTLVLLLKYGADPEIECNGLYPVSLIFEKFVCYTVETLTVKDLDIFLNILNMMSYKCVKELMDSTNEYKTEDAPEQMKFKNKIINYMTDILNDWTLKKECQYLILKSCKRKMAKVLKLPIPMPLKTEILTVTLNLIA</sequence>
<evidence type="ECO:0000313" key="1">
    <source>
        <dbReference type="EMBL" id="CAC5363119.1"/>
    </source>
</evidence>
<dbReference type="AlphaFoldDB" id="A0A6J8A967"/>
<dbReference type="OrthoDB" id="6098706at2759"/>
<reference evidence="1 2" key="1">
    <citation type="submission" date="2020-06" db="EMBL/GenBank/DDBJ databases">
        <authorList>
            <person name="Li R."/>
            <person name="Bekaert M."/>
        </authorList>
    </citation>
    <scope>NUCLEOTIDE SEQUENCE [LARGE SCALE GENOMIC DNA]</scope>
    <source>
        <strain evidence="2">wild</strain>
    </source>
</reference>
<keyword evidence="2" id="KW-1185">Reference proteome</keyword>
<dbReference type="Gene3D" id="1.25.40.20">
    <property type="entry name" value="Ankyrin repeat-containing domain"/>
    <property type="match status" value="1"/>
</dbReference>
<dbReference type="PANTHER" id="PTHR24198">
    <property type="entry name" value="ANKYRIN REPEAT AND PROTEIN KINASE DOMAIN-CONTAINING PROTEIN"/>
    <property type="match status" value="1"/>
</dbReference>
<protein>
    <submittedName>
        <fullName evidence="1">Uncharacterized protein</fullName>
    </submittedName>
</protein>
<proteinExistence type="predicted"/>
<dbReference type="SUPFAM" id="SSF48403">
    <property type="entry name" value="Ankyrin repeat"/>
    <property type="match status" value="1"/>
</dbReference>
<organism evidence="1 2">
    <name type="scientific">Mytilus coruscus</name>
    <name type="common">Sea mussel</name>
    <dbReference type="NCBI Taxonomy" id="42192"/>
    <lineage>
        <taxon>Eukaryota</taxon>
        <taxon>Metazoa</taxon>
        <taxon>Spiralia</taxon>
        <taxon>Lophotrochozoa</taxon>
        <taxon>Mollusca</taxon>
        <taxon>Bivalvia</taxon>
        <taxon>Autobranchia</taxon>
        <taxon>Pteriomorphia</taxon>
        <taxon>Mytilida</taxon>
        <taxon>Mytiloidea</taxon>
        <taxon>Mytilidae</taxon>
        <taxon>Mytilinae</taxon>
        <taxon>Mytilus</taxon>
    </lineage>
</organism>
<dbReference type="Proteomes" id="UP000507470">
    <property type="component" value="Unassembled WGS sequence"/>
</dbReference>
<name>A0A6J8A967_MYTCO</name>
<dbReference type="PANTHER" id="PTHR24198:SF165">
    <property type="entry name" value="ANKYRIN REPEAT-CONTAINING PROTEIN-RELATED"/>
    <property type="match status" value="1"/>
</dbReference>
<accession>A0A6J8A967</accession>
<gene>
    <name evidence="1" type="ORF">MCOR_4660</name>
</gene>
<evidence type="ECO:0000313" key="2">
    <source>
        <dbReference type="Proteomes" id="UP000507470"/>
    </source>
</evidence>
<dbReference type="InterPro" id="IPR036770">
    <property type="entry name" value="Ankyrin_rpt-contain_sf"/>
</dbReference>
<dbReference type="EMBL" id="CACVKT020000785">
    <property type="protein sequence ID" value="CAC5363119.1"/>
    <property type="molecule type" value="Genomic_DNA"/>
</dbReference>